<keyword evidence="3" id="KW-1185">Reference proteome</keyword>
<proteinExistence type="predicted"/>
<evidence type="ECO:0000313" key="2">
    <source>
        <dbReference type="EMBL" id="OQP55465.1"/>
    </source>
</evidence>
<accession>A0ABX3P738</accession>
<protein>
    <recommendedName>
        <fullName evidence="4">DUF3098 domain-containing protein</fullName>
    </recommendedName>
</protein>
<dbReference type="EMBL" id="LWBO01000001">
    <property type="protein sequence ID" value="OQP55465.1"/>
    <property type="molecule type" value="Genomic_DNA"/>
</dbReference>
<evidence type="ECO:0008006" key="4">
    <source>
        <dbReference type="Google" id="ProtNLM"/>
    </source>
</evidence>
<dbReference type="Pfam" id="PF11297">
    <property type="entry name" value="DUF3098"/>
    <property type="match status" value="1"/>
</dbReference>
<dbReference type="Proteomes" id="UP000192277">
    <property type="component" value="Unassembled WGS sequence"/>
</dbReference>
<comment type="caution">
    <text evidence="2">The sequence shown here is derived from an EMBL/GenBank/DDBJ whole genome shotgun (WGS) entry which is preliminary data.</text>
</comment>
<dbReference type="InterPro" id="IPR021448">
    <property type="entry name" value="DUF3098"/>
</dbReference>
<dbReference type="RefSeq" id="WP_014223070.1">
    <property type="nucleotide sequence ID" value="NZ_LWBO01000001.1"/>
</dbReference>
<keyword evidence="1" id="KW-0472">Membrane</keyword>
<keyword evidence="1" id="KW-1133">Transmembrane helix</keyword>
<organism evidence="2 3">
    <name type="scientific">Niastella koreensis</name>
    <dbReference type="NCBI Taxonomy" id="354356"/>
    <lineage>
        <taxon>Bacteria</taxon>
        <taxon>Pseudomonadati</taxon>
        <taxon>Bacteroidota</taxon>
        <taxon>Chitinophagia</taxon>
        <taxon>Chitinophagales</taxon>
        <taxon>Chitinophagaceae</taxon>
        <taxon>Niastella</taxon>
    </lineage>
</organism>
<gene>
    <name evidence="2" type="ORF">A4D02_03915</name>
</gene>
<evidence type="ECO:0000256" key="1">
    <source>
        <dbReference type="SAM" id="Phobius"/>
    </source>
</evidence>
<reference evidence="2 3" key="1">
    <citation type="submission" date="2016-04" db="EMBL/GenBank/DDBJ databases">
        <authorList>
            <person name="Chen L."/>
            <person name="Zhuang W."/>
            <person name="Wang G."/>
        </authorList>
    </citation>
    <scope>NUCLEOTIDE SEQUENCE [LARGE SCALE GENOMIC DNA]</scope>
    <source>
        <strain evidence="3">GR20</strain>
    </source>
</reference>
<evidence type="ECO:0000313" key="3">
    <source>
        <dbReference type="Proteomes" id="UP000192277"/>
    </source>
</evidence>
<sequence length="85" mass="9337">MNKETKKPAAPATSLFTKENYTWMIAGIILVALGIILMAGGKSDDPNIFKENEVYSVRRITIAPILILLGLGVEVYAIFKKPKNS</sequence>
<feature type="transmembrane region" description="Helical" evidence="1">
    <location>
        <begin position="60"/>
        <end position="79"/>
    </location>
</feature>
<keyword evidence="1" id="KW-0812">Transmembrane</keyword>
<name>A0ABX3P738_9BACT</name>
<feature type="transmembrane region" description="Helical" evidence="1">
    <location>
        <begin position="21"/>
        <end position="40"/>
    </location>
</feature>